<name>A0ABD1ECY5_HYPHA</name>
<dbReference type="Pfam" id="PF01498">
    <property type="entry name" value="HTH_Tnp_Tc3_2"/>
    <property type="match status" value="1"/>
</dbReference>
<keyword evidence="4" id="KW-1185">Reference proteome</keyword>
<evidence type="ECO:0000256" key="1">
    <source>
        <dbReference type="SAM" id="Coils"/>
    </source>
</evidence>
<sequence length="285" mass="33232">MHLPDHHDGDGFLCHFCYVEESEDDAMDELSDDDVDKLNNNYLSKSSVNKNFKKKPKTQLTQDCRTNINLVSEAKLELINIQIECVKEEHKMKIEKFKQKARNMEEIYKLEMKERKIKIAILKKHNIQNQTKITSSSRTEKKWLLKENLLNEALTQELTRLYKTGPKWVKRYSVVKNVDDLPDRGSLQKTSKKEDRLILAVFERNPSLSLRGGQSTLRKKGVQVSCDLKRRRLMANDVKYRSTVKKPLLSEKHVANRLLGLTKIWTAIGTMSFFLTRLLFGHTLL</sequence>
<proteinExistence type="predicted"/>
<feature type="domain" description="Transposase Tc1-like" evidence="2">
    <location>
        <begin position="195"/>
        <end position="258"/>
    </location>
</feature>
<dbReference type="AlphaFoldDB" id="A0ABD1ECY5"/>
<reference evidence="3 4" key="1">
    <citation type="submission" date="2024-05" db="EMBL/GenBank/DDBJ databases">
        <title>Genetic variation in Jamaican populations of the coffee berry borer (Hypothenemus hampei).</title>
        <authorList>
            <person name="Errbii M."/>
            <person name="Myrie A."/>
        </authorList>
    </citation>
    <scope>NUCLEOTIDE SEQUENCE [LARGE SCALE GENOMIC DNA]</scope>
    <source>
        <strain evidence="3">JA-Hopewell-2020-01-JO</strain>
        <tissue evidence="3">Whole body</tissue>
    </source>
</reference>
<accession>A0ABD1ECY5</accession>
<evidence type="ECO:0000313" key="3">
    <source>
        <dbReference type="EMBL" id="KAL1492519.1"/>
    </source>
</evidence>
<gene>
    <name evidence="3" type="ORF">ABEB36_010760</name>
</gene>
<dbReference type="InterPro" id="IPR002492">
    <property type="entry name" value="Transposase_Tc1-like"/>
</dbReference>
<dbReference type="EMBL" id="JBDJPC010000008">
    <property type="protein sequence ID" value="KAL1492519.1"/>
    <property type="molecule type" value="Genomic_DNA"/>
</dbReference>
<feature type="coiled-coil region" evidence="1">
    <location>
        <begin position="87"/>
        <end position="114"/>
    </location>
</feature>
<dbReference type="Proteomes" id="UP001566132">
    <property type="component" value="Unassembled WGS sequence"/>
</dbReference>
<organism evidence="3 4">
    <name type="scientific">Hypothenemus hampei</name>
    <name type="common">Coffee berry borer</name>
    <dbReference type="NCBI Taxonomy" id="57062"/>
    <lineage>
        <taxon>Eukaryota</taxon>
        <taxon>Metazoa</taxon>
        <taxon>Ecdysozoa</taxon>
        <taxon>Arthropoda</taxon>
        <taxon>Hexapoda</taxon>
        <taxon>Insecta</taxon>
        <taxon>Pterygota</taxon>
        <taxon>Neoptera</taxon>
        <taxon>Endopterygota</taxon>
        <taxon>Coleoptera</taxon>
        <taxon>Polyphaga</taxon>
        <taxon>Cucujiformia</taxon>
        <taxon>Curculionidae</taxon>
        <taxon>Scolytinae</taxon>
        <taxon>Hypothenemus</taxon>
    </lineage>
</organism>
<comment type="caution">
    <text evidence="3">The sequence shown here is derived from an EMBL/GenBank/DDBJ whole genome shotgun (WGS) entry which is preliminary data.</text>
</comment>
<evidence type="ECO:0000259" key="2">
    <source>
        <dbReference type="Pfam" id="PF01498"/>
    </source>
</evidence>
<protein>
    <recommendedName>
        <fullName evidence="2">Transposase Tc1-like domain-containing protein</fullName>
    </recommendedName>
</protein>
<keyword evidence="1" id="KW-0175">Coiled coil</keyword>
<evidence type="ECO:0000313" key="4">
    <source>
        <dbReference type="Proteomes" id="UP001566132"/>
    </source>
</evidence>